<feature type="region of interest" description="Disordered" evidence="1">
    <location>
        <begin position="32"/>
        <end position="55"/>
    </location>
</feature>
<proteinExistence type="predicted"/>
<feature type="compositionally biased region" description="Basic residues" evidence="1">
    <location>
        <begin position="905"/>
        <end position="916"/>
    </location>
</feature>
<feature type="region of interest" description="Disordered" evidence="1">
    <location>
        <begin position="905"/>
        <end position="929"/>
    </location>
</feature>
<protein>
    <submittedName>
        <fullName evidence="2">Uncharacterized protein</fullName>
    </submittedName>
</protein>
<evidence type="ECO:0000313" key="3">
    <source>
        <dbReference type="Proteomes" id="UP001057375"/>
    </source>
</evidence>
<keyword evidence="3" id="KW-1185">Reference proteome</keyword>
<dbReference type="EMBL" id="BQXS01011276">
    <property type="protein sequence ID" value="GKT36655.1"/>
    <property type="molecule type" value="Genomic_DNA"/>
</dbReference>
<reference evidence="2" key="1">
    <citation type="submission" date="2022-03" db="EMBL/GenBank/DDBJ databases">
        <title>Draft genome sequence of Aduncisulcus paluster, a free-living microaerophilic Fornicata.</title>
        <authorList>
            <person name="Yuyama I."/>
            <person name="Kume K."/>
            <person name="Tamura T."/>
            <person name="Inagaki Y."/>
            <person name="Hashimoto T."/>
        </authorList>
    </citation>
    <scope>NUCLEOTIDE SEQUENCE</scope>
    <source>
        <strain evidence="2">NY0171</strain>
    </source>
</reference>
<feature type="non-terminal residue" evidence="2">
    <location>
        <position position="1"/>
    </location>
</feature>
<gene>
    <name evidence="2" type="ORF">ADUPG1_009578</name>
</gene>
<evidence type="ECO:0000313" key="2">
    <source>
        <dbReference type="EMBL" id="GKT36655.1"/>
    </source>
</evidence>
<feature type="non-terminal residue" evidence="2">
    <location>
        <position position="942"/>
    </location>
</feature>
<accession>A0ABQ5KZZ7</accession>
<organism evidence="2 3">
    <name type="scientific">Aduncisulcus paluster</name>
    <dbReference type="NCBI Taxonomy" id="2918883"/>
    <lineage>
        <taxon>Eukaryota</taxon>
        <taxon>Metamonada</taxon>
        <taxon>Carpediemonas-like organisms</taxon>
        <taxon>Aduncisulcus</taxon>
    </lineage>
</organism>
<feature type="region of interest" description="Disordered" evidence="1">
    <location>
        <begin position="107"/>
        <end position="132"/>
    </location>
</feature>
<comment type="caution">
    <text evidence="2">The sequence shown here is derived from an EMBL/GenBank/DDBJ whole genome shotgun (WGS) entry which is preliminary data.</text>
</comment>
<sequence length="942" mass="105562">GTLNEEGIDNSNGIIMMEHWLHQIAICTPPRVWGRKGVGRRGHETESKRKGGEAEEEFLSYPNHNSILDYRTKMADSNPKATSLNKKYRKKEIGMLWGVVGHAHSLRRDKRKDHHHHRRISHSASHRHPSRAHTGKYDIWDQQSVISNSFFPRFPSLLPINSPFSIPNGQMKHLSSALFSFLSSSLHLSYSSFLSSASAVSVSVGTDPKIDISGGVEQQTSCMSAEEMSSKGINNVDFSIWLWLEMEGEEMVSERRKRKRIESGWISYMNTELRRAVIGADTLGIVDEEFETWNFRSPASMVLPLSSSITYLDIKKHLSHSLCFYLYVLFRIELYRVIRPLQMCSATSSSGENVSSPTKSPSLETLSSVCFSYIPVFSHIFPVVRSKNSSNPSYSVLVGVTGVSEDGGFGGKKTAVILERLIDRCLIEWIKTANLNDLICVLCDLLLISMCMIEQRRRIARKHIKYILHLKPFLLWQQPCVSVLLDLLSFFLLEERKNQLFGRSRGTPTSSVLCNFVDSPPFVSVEFSPPSYIEQNSCVHCLKRLVDMWMAQSMLLNADTAIVAISHALRNPLTPLFWNTGTQERDASLHEYTMEAGRSMGSVQSFQKVMSNETMSGMMSPALPFILSSLSMHSTSLGSLGLVISDLSLTPPSIPSMIISILQNSSSFDLFNPYSGSDRTNSIGDWTGSVSGWSIPGDSARTRGYRKTDVEGKDNTMHPSFFTSHESPLASFIHLFGQITHSIPVGHDKLKSKINISHADYHFINVIPILISRMRKCGDINELKAFQSKYFPVPTISTGNIGNNVGKKNAMRADEDAFDVEFSVFLSLTSLLLSSTFSSKNSIESCHATMSLIFRVSYTLLHIFNISPLPVSVGIVAWLQDRMERKQGLWAEKINIQCECHDHRRQKSGRSKKSRTISRDSKGSCDDTSLQDGLCSVCLNRA</sequence>
<dbReference type="Proteomes" id="UP001057375">
    <property type="component" value="Unassembled WGS sequence"/>
</dbReference>
<evidence type="ECO:0000256" key="1">
    <source>
        <dbReference type="SAM" id="MobiDB-lite"/>
    </source>
</evidence>
<feature type="compositionally biased region" description="Basic and acidic residues" evidence="1">
    <location>
        <begin position="41"/>
        <end position="53"/>
    </location>
</feature>
<name>A0ABQ5KZZ7_9EUKA</name>